<evidence type="ECO:0000313" key="6">
    <source>
        <dbReference type="EMBL" id="KAF6071003.1"/>
    </source>
</evidence>
<keyword evidence="2 4" id="KW-0732">Signal</keyword>
<dbReference type="PANTHER" id="PTHR46640">
    <property type="entry name" value="TRIACYLGLYCEROL LIPASE, PUTATIVE (AFU_ORTHOLOGUE AFUA_6G06510)-RELATED"/>
    <property type="match status" value="1"/>
</dbReference>
<comment type="caution">
    <text evidence="6">The sequence shown here is derived from an EMBL/GenBank/DDBJ whole genome shotgun (WGS) entry which is preliminary data.</text>
</comment>
<dbReference type="Pfam" id="PF01764">
    <property type="entry name" value="Lipase_3"/>
    <property type="match status" value="1"/>
</dbReference>
<dbReference type="EMBL" id="JABWAD010000022">
    <property type="protein sequence ID" value="KAF6071003.1"/>
    <property type="molecule type" value="Genomic_DNA"/>
</dbReference>
<gene>
    <name evidence="6" type="ORF">FOB64_002061</name>
</gene>
<dbReference type="EC" id="3.1.1.3" evidence="1"/>
<evidence type="ECO:0000256" key="2">
    <source>
        <dbReference type="ARBA" id="ARBA00022729"/>
    </source>
</evidence>
<evidence type="ECO:0000256" key="3">
    <source>
        <dbReference type="ARBA" id="ARBA00022801"/>
    </source>
</evidence>
<name>A0A8H6C041_CANAX</name>
<dbReference type="PANTHER" id="PTHR46640:SF1">
    <property type="entry name" value="FUNGAL LIPASE-LIKE DOMAIN-CONTAINING PROTEIN-RELATED"/>
    <property type="match status" value="1"/>
</dbReference>
<accession>A0A8H6C041</accession>
<feature type="signal peptide" evidence="4">
    <location>
        <begin position="1"/>
        <end position="20"/>
    </location>
</feature>
<sequence>MYLGLVLSLFVSQILHLISAHPINDDNSIFIDNRDPTTPIDSEIYSNLYTYAHLIDISYCISEVNRIEEPFKCNLNCEKRFPNISLVYQFYFDDSVTGYIAKTTSNIFRYNETIAEDKKTIIVALRGTRSIFDTLTDLKVDMIPYSNTGTKLPLCGFDCKVHRGFHDYYTRTLSIIHPYIMEELNDCIEDDNYELIILGHSLGGSIAYLLGLHYLDLGFNNLTLVTMGQPLLGNENFVSWGDKVLGSVNEAKHNEFKRKFLRVIHKNDVITTLPRDQNIFNRYSQFNNQIYLNCSETDTRPTINEVIDCYDGSNNQCIAKDFPFLMFERRNYLQIHINYFRQMGLCGILN</sequence>
<dbReference type="CDD" id="cd00519">
    <property type="entry name" value="Lipase_3"/>
    <property type="match status" value="1"/>
</dbReference>
<dbReference type="GO" id="GO:0004806">
    <property type="term" value="F:triacylglycerol lipase activity"/>
    <property type="evidence" value="ECO:0007669"/>
    <property type="project" value="UniProtKB-EC"/>
</dbReference>
<dbReference type="GO" id="GO:0006629">
    <property type="term" value="P:lipid metabolic process"/>
    <property type="evidence" value="ECO:0007669"/>
    <property type="project" value="InterPro"/>
</dbReference>
<dbReference type="InterPro" id="IPR051299">
    <property type="entry name" value="AB_hydrolase_lip/est"/>
</dbReference>
<dbReference type="Proteomes" id="UP000536275">
    <property type="component" value="Unassembled WGS sequence"/>
</dbReference>
<dbReference type="Gene3D" id="3.40.50.1820">
    <property type="entry name" value="alpha/beta hydrolase"/>
    <property type="match status" value="1"/>
</dbReference>
<evidence type="ECO:0000259" key="5">
    <source>
        <dbReference type="Pfam" id="PF01764"/>
    </source>
</evidence>
<dbReference type="InterPro" id="IPR029058">
    <property type="entry name" value="AB_hydrolase_fold"/>
</dbReference>
<protein>
    <recommendedName>
        <fullName evidence="1">triacylglycerol lipase</fullName>
        <ecNumber evidence="1">3.1.1.3</ecNumber>
    </recommendedName>
</protein>
<evidence type="ECO:0000313" key="7">
    <source>
        <dbReference type="Proteomes" id="UP000536275"/>
    </source>
</evidence>
<organism evidence="6 7">
    <name type="scientific">Candida albicans</name>
    <name type="common">Yeast</name>
    <dbReference type="NCBI Taxonomy" id="5476"/>
    <lineage>
        <taxon>Eukaryota</taxon>
        <taxon>Fungi</taxon>
        <taxon>Dikarya</taxon>
        <taxon>Ascomycota</taxon>
        <taxon>Saccharomycotina</taxon>
        <taxon>Pichiomycetes</taxon>
        <taxon>Debaryomycetaceae</taxon>
        <taxon>Candida/Lodderomyces clade</taxon>
        <taxon>Candida</taxon>
    </lineage>
</organism>
<evidence type="ECO:0000256" key="1">
    <source>
        <dbReference type="ARBA" id="ARBA00013279"/>
    </source>
</evidence>
<dbReference type="SUPFAM" id="SSF53474">
    <property type="entry name" value="alpha/beta-Hydrolases"/>
    <property type="match status" value="1"/>
</dbReference>
<reference evidence="6 7" key="1">
    <citation type="submission" date="2020-03" db="EMBL/GenBank/DDBJ databases">
        <title>FDA dAtabase for Regulatory Grade micrObial Sequences (FDA-ARGOS): Supporting development and validation of Infectious Disease Dx tests.</title>
        <authorList>
            <person name="Campos J."/>
            <person name="Goldberg B."/>
            <person name="Tallon L."/>
            <person name="Sadzewicz L."/>
            <person name="Vavikolanu K."/>
            <person name="Mehta A."/>
            <person name="Aluvathingal J."/>
            <person name="Nadendla S."/>
            <person name="Nandy P."/>
            <person name="Geyer C."/>
            <person name="Yan Y."/>
            <person name="Sichtig H."/>
        </authorList>
    </citation>
    <scope>NUCLEOTIDE SEQUENCE [LARGE SCALE GENOMIC DNA]</scope>
    <source>
        <strain evidence="6 7">FDAARGOS_656</strain>
    </source>
</reference>
<feature type="domain" description="Fungal lipase-type" evidence="5">
    <location>
        <begin position="122"/>
        <end position="276"/>
    </location>
</feature>
<dbReference type="AlphaFoldDB" id="A0A8H6C041"/>
<proteinExistence type="predicted"/>
<dbReference type="InterPro" id="IPR002921">
    <property type="entry name" value="Fungal_lipase-type"/>
</dbReference>
<feature type="chain" id="PRO_5034470792" description="triacylglycerol lipase" evidence="4">
    <location>
        <begin position="21"/>
        <end position="350"/>
    </location>
</feature>
<evidence type="ECO:0000256" key="4">
    <source>
        <dbReference type="SAM" id="SignalP"/>
    </source>
</evidence>
<keyword evidence="3" id="KW-0378">Hydrolase</keyword>